<name>A0AAV1V1J4_9STRA</name>
<organism evidence="2 3">
    <name type="scientific">Peronospora matthiolae</name>
    <dbReference type="NCBI Taxonomy" id="2874970"/>
    <lineage>
        <taxon>Eukaryota</taxon>
        <taxon>Sar</taxon>
        <taxon>Stramenopiles</taxon>
        <taxon>Oomycota</taxon>
        <taxon>Peronosporomycetes</taxon>
        <taxon>Peronosporales</taxon>
        <taxon>Peronosporaceae</taxon>
        <taxon>Peronospora</taxon>
    </lineage>
</organism>
<sequence>MVNPRITPRRTEFPRLLPADSLLETSESELALSDLDALRLNALKLAPTPTSAAELHRMWIPCPHAIKRKHLAEVLDELAKDDQPQLWNDARQARLLRDFKLIPNAGIRLTCTAYDTASKLSLVKLNAFGSQIQVARFSKYGSRYYVDLVRLPDEVTDRVIFDWFAEHGAPPTCVLPTFVRNDLPSRERTVSIGRDQAPSVLVHFQDNPLREIEFSSPDDGMVKLRACFVNHKVASYNRVTPPSILLRQEADAARMATESAASSPSSLFSPSGAPIPSDPKGHVSSLRESICRMPPDLPADSPLDSSLDLKADSSGSPVAPSDHDTSRTDDVAMSDDDVGSTMGDAVDKSVSDPSDFNLEAFLGEVINAPKINPGAPLWTKAGTNRQALYGRSGADLVEAKSIKYDFNAEAGTAQATGLVKPNYYHSLWFEDADPDVAQCQYDLEARHEEGNETCMECGQVAADKKTYISIVAPYTIGYEVESMKRLELTKCVDSFLKDLSYRTPLEQLDTVEANPGLMLPAMASKDRLDTLAHYRSVCRLLAHTRPGTSVAQSQCSRVLHATGKAKTMLKNLLGHGPPILAQDKKALFAPSSWDLVLHIMALTVYHDPIKLFVLTDTIPDFLVDLRVPLLSDNTLWLLGFSYFAKDLLQYETVPDSLKSLVQAVQALKPNAKGSPSHRLHFWAGGMGLQGGFTQCEWVEQAPPSVLPRSTFTISSCRFSRNQAFKSTVDTR</sequence>
<gene>
    <name evidence="2" type="ORF">PM001_LOCUS25911</name>
</gene>
<feature type="compositionally biased region" description="Low complexity" evidence="1">
    <location>
        <begin position="259"/>
        <end position="274"/>
    </location>
</feature>
<evidence type="ECO:0000256" key="1">
    <source>
        <dbReference type="SAM" id="MobiDB-lite"/>
    </source>
</evidence>
<feature type="region of interest" description="Disordered" evidence="1">
    <location>
        <begin position="256"/>
        <end position="350"/>
    </location>
</feature>
<feature type="compositionally biased region" description="Low complexity" evidence="1">
    <location>
        <begin position="298"/>
        <end position="314"/>
    </location>
</feature>
<evidence type="ECO:0000313" key="3">
    <source>
        <dbReference type="Proteomes" id="UP001162060"/>
    </source>
</evidence>
<dbReference type="Proteomes" id="UP001162060">
    <property type="component" value="Unassembled WGS sequence"/>
</dbReference>
<proteinExistence type="predicted"/>
<evidence type="ECO:0000313" key="2">
    <source>
        <dbReference type="EMBL" id="CAK7940761.1"/>
    </source>
</evidence>
<accession>A0AAV1V1J4</accession>
<protein>
    <submittedName>
        <fullName evidence="2">Uncharacterized protein</fullName>
    </submittedName>
</protein>
<dbReference type="AlphaFoldDB" id="A0AAV1V1J4"/>
<comment type="caution">
    <text evidence="2">The sequence shown here is derived from an EMBL/GenBank/DDBJ whole genome shotgun (WGS) entry which is preliminary data.</text>
</comment>
<feature type="compositionally biased region" description="Basic and acidic residues" evidence="1">
    <location>
        <begin position="321"/>
        <end position="330"/>
    </location>
</feature>
<dbReference type="EMBL" id="CAKLBY020000259">
    <property type="protein sequence ID" value="CAK7940761.1"/>
    <property type="molecule type" value="Genomic_DNA"/>
</dbReference>
<reference evidence="2" key="1">
    <citation type="submission" date="2024-01" db="EMBL/GenBank/DDBJ databases">
        <authorList>
            <person name="Webb A."/>
        </authorList>
    </citation>
    <scope>NUCLEOTIDE SEQUENCE</scope>
    <source>
        <strain evidence="2">Pm1</strain>
    </source>
</reference>